<feature type="transmembrane region" description="Helical" evidence="1">
    <location>
        <begin position="46"/>
        <end position="69"/>
    </location>
</feature>
<evidence type="ECO:0000313" key="4">
    <source>
        <dbReference type="EMBL" id="CAD7032508.1"/>
    </source>
</evidence>
<dbReference type="PROSITE" id="PS50887">
    <property type="entry name" value="GGDEF"/>
    <property type="match status" value="1"/>
</dbReference>
<accession>A0ABM8PIV2</accession>
<evidence type="ECO:0000256" key="1">
    <source>
        <dbReference type="SAM" id="Phobius"/>
    </source>
</evidence>
<dbReference type="SMART" id="SM00267">
    <property type="entry name" value="GGDEF"/>
    <property type="match status" value="1"/>
</dbReference>
<dbReference type="SUPFAM" id="SSF141868">
    <property type="entry name" value="EAL domain-like"/>
    <property type="match status" value="1"/>
</dbReference>
<dbReference type="PANTHER" id="PTHR44757:SF2">
    <property type="entry name" value="BIOFILM ARCHITECTURE MAINTENANCE PROTEIN MBAA"/>
    <property type="match status" value="1"/>
</dbReference>
<dbReference type="PROSITE" id="PS50883">
    <property type="entry name" value="EAL"/>
    <property type="match status" value="1"/>
</dbReference>
<dbReference type="CDD" id="cd01949">
    <property type="entry name" value="GGDEF"/>
    <property type="match status" value="1"/>
</dbReference>
<name>A0ABM8PIV2_9HYPH</name>
<dbReference type="NCBIfam" id="TIGR00254">
    <property type="entry name" value="GGDEF"/>
    <property type="match status" value="1"/>
</dbReference>
<dbReference type="Gene3D" id="3.20.20.450">
    <property type="entry name" value="EAL domain"/>
    <property type="match status" value="1"/>
</dbReference>
<dbReference type="InterPro" id="IPR000160">
    <property type="entry name" value="GGDEF_dom"/>
</dbReference>
<dbReference type="Gene3D" id="3.30.70.270">
    <property type="match status" value="1"/>
</dbReference>
<dbReference type="RefSeq" id="WP_142587415.1">
    <property type="nucleotide sequence ID" value="NZ_CABFWE030000005.1"/>
</dbReference>
<dbReference type="InterPro" id="IPR001633">
    <property type="entry name" value="EAL_dom"/>
</dbReference>
<dbReference type="InterPro" id="IPR043128">
    <property type="entry name" value="Rev_trsase/Diguanyl_cyclase"/>
</dbReference>
<keyword evidence="5" id="KW-1185">Reference proteome</keyword>
<comment type="caution">
    <text evidence="4">The sequence shown here is derived from an EMBL/GenBank/DDBJ whole genome shotgun (WGS) entry which is preliminary data.</text>
</comment>
<keyword evidence="1" id="KW-0812">Transmembrane</keyword>
<dbReference type="SUPFAM" id="SSF55073">
    <property type="entry name" value="Nucleotide cyclase"/>
    <property type="match status" value="1"/>
</dbReference>
<feature type="domain" description="GGDEF" evidence="3">
    <location>
        <begin position="125"/>
        <end position="256"/>
    </location>
</feature>
<dbReference type="Pfam" id="PF00990">
    <property type="entry name" value="GGDEF"/>
    <property type="match status" value="1"/>
</dbReference>
<dbReference type="Proteomes" id="UP000601041">
    <property type="component" value="Unassembled WGS sequence"/>
</dbReference>
<dbReference type="Pfam" id="PF00563">
    <property type="entry name" value="EAL"/>
    <property type="match status" value="1"/>
</dbReference>
<dbReference type="InterPro" id="IPR029787">
    <property type="entry name" value="Nucleotide_cyclase"/>
</dbReference>
<organism evidence="4 5">
    <name type="scientific">Pseudorhizobium halotolerans</name>
    <dbReference type="NCBI Taxonomy" id="1233081"/>
    <lineage>
        <taxon>Bacteria</taxon>
        <taxon>Pseudomonadati</taxon>
        <taxon>Pseudomonadota</taxon>
        <taxon>Alphaproteobacteria</taxon>
        <taxon>Hyphomicrobiales</taxon>
        <taxon>Rhizobiaceae</taxon>
        <taxon>Rhizobium/Agrobacterium group</taxon>
        <taxon>Pseudorhizobium</taxon>
    </lineage>
</organism>
<dbReference type="PANTHER" id="PTHR44757">
    <property type="entry name" value="DIGUANYLATE CYCLASE DGCP"/>
    <property type="match status" value="1"/>
</dbReference>
<feature type="transmembrane region" description="Helical" evidence="1">
    <location>
        <begin position="12"/>
        <end position="31"/>
    </location>
</feature>
<sequence length="521" mass="57491">MSEFLNSRAGTQFLYTCLAAIVLWGLAMVFMREIVDYLGTANGKGVAIALVMANVAGGVSIVYSLLRILDMKDEMLRRRDAERRADYIATHDHLTKLPNRYAFDRCELAPNMRLDDASEPAADAPLATVYAIDLDGFKKVNDLMGHQGGDVLLKEVARRICALAEQDCVFRFGGDEFIAIGRHFSEAKEKRFAELLIQSITRPVRIGSLTAEVGASIGYARLPEHGATLAEVSHVADIALYEAKGRGPNNHVLFEPEMQAKVSRRAKLEGELRRAIDKGSIGAFYQPLVDLRSGDVCGFEALARWKNEDGEFVPPNVFIPLAEEAGLITPLFQQLLRQACEAARSWPEGMGLSFNLSPVQMEDRMLPTRVIGILDEVGFPPERLELEITENALVSDPDLAAHIMDSLSGRGVQIALDDFGTGYSNFSQLARFRFDKIKIDKSFVAACGTDERQEKVIQAMLGLSRSLHAKTTVEGIEDHRQLAHFVSQGCDLGQGYLLGRPMPAEDVLTYLSDRRQVLATG</sequence>
<dbReference type="SMART" id="SM00052">
    <property type="entry name" value="EAL"/>
    <property type="match status" value="1"/>
</dbReference>
<evidence type="ECO:0000259" key="2">
    <source>
        <dbReference type="PROSITE" id="PS50883"/>
    </source>
</evidence>
<dbReference type="InterPro" id="IPR052155">
    <property type="entry name" value="Biofilm_reg_signaling"/>
</dbReference>
<dbReference type="EMBL" id="CABFWE030000005">
    <property type="protein sequence ID" value="CAD7032508.1"/>
    <property type="molecule type" value="Genomic_DNA"/>
</dbReference>
<proteinExistence type="predicted"/>
<dbReference type="InterPro" id="IPR035919">
    <property type="entry name" value="EAL_sf"/>
</dbReference>
<feature type="domain" description="EAL" evidence="2">
    <location>
        <begin position="265"/>
        <end position="515"/>
    </location>
</feature>
<reference evidence="4 5" key="1">
    <citation type="submission" date="2020-11" db="EMBL/GenBank/DDBJ databases">
        <authorList>
            <person name="Lassalle F."/>
        </authorList>
    </citation>
    <scope>NUCLEOTIDE SEQUENCE [LARGE SCALE GENOMIC DNA]</scope>
    <source>
        <strain evidence="4 5">AB21</strain>
    </source>
</reference>
<evidence type="ECO:0000313" key="5">
    <source>
        <dbReference type="Proteomes" id="UP000601041"/>
    </source>
</evidence>
<protein>
    <submittedName>
        <fullName evidence="4">GGDEF-domain containing protein</fullName>
    </submittedName>
</protein>
<keyword evidence="1" id="KW-0472">Membrane</keyword>
<evidence type="ECO:0000259" key="3">
    <source>
        <dbReference type="PROSITE" id="PS50887"/>
    </source>
</evidence>
<dbReference type="CDD" id="cd01948">
    <property type="entry name" value="EAL"/>
    <property type="match status" value="1"/>
</dbReference>
<gene>
    <name evidence="4" type="ORF">RHAB21_02010</name>
</gene>
<keyword evidence="1" id="KW-1133">Transmembrane helix</keyword>